<protein>
    <recommendedName>
        <fullName evidence="1">RNA-dependent RNA polymerase</fullName>
        <ecNumber evidence="1">2.7.7.48</ecNumber>
    </recommendedName>
</protein>
<keyword evidence="1" id="KW-0548">Nucleotidyltransferase</keyword>
<gene>
    <name evidence="3" type="ORF">CYY_008690</name>
</gene>
<comment type="catalytic activity">
    <reaction evidence="1">
        <text>RNA(n) + a ribonucleoside 5'-triphosphate = RNA(n+1) + diphosphate</text>
        <dbReference type="Rhea" id="RHEA:21248"/>
        <dbReference type="Rhea" id="RHEA-COMP:14527"/>
        <dbReference type="Rhea" id="RHEA-COMP:17342"/>
        <dbReference type="ChEBI" id="CHEBI:33019"/>
        <dbReference type="ChEBI" id="CHEBI:61557"/>
        <dbReference type="ChEBI" id="CHEBI:140395"/>
        <dbReference type="EC" id="2.7.7.48"/>
    </reaction>
</comment>
<dbReference type="GO" id="GO:0003723">
    <property type="term" value="F:RNA binding"/>
    <property type="evidence" value="ECO:0007669"/>
    <property type="project" value="UniProtKB-KW"/>
</dbReference>
<dbReference type="GO" id="GO:0030422">
    <property type="term" value="P:siRNA processing"/>
    <property type="evidence" value="ECO:0007669"/>
    <property type="project" value="TreeGrafter"/>
</dbReference>
<evidence type="ECO:0000313" key="3">
    <source>
        <dbReference type="EMBL" id="KAF2069988.1"/>
    </source>
</evidence>
<dbReference type="EC" id="2.7.7.48" evidence="1"/>
<comment type="similarity">
    <text evidence="1">Belongs to the RdRP family.</text>
</comment>
<evidence type="ECO:0000256" key="1">
    <source>
        <dbReference type="RuleBase" id="RU363098"/>
    </source>
</evidence>
<dbReference type="EMBL" id="AJWJ01000561">
    <property type="protein sequence ID" value="KAF2069988.1"/>
    <property type="molecule type" value="Genomic_DNA"/>
</dbReference>
<reference evidence="3" key="1">
    <citation type="submission" date="2020-01" db="EMBL/GenBank/DDBJ databases">
        <title>Development of genomics and gene disruption for Polysphondylium violaceum indicates a role for the polyketide synthase stlB in stalk morphogenesis.</title>
        <authorList>
            <person name="Narita B."/>
            <person name="Kawabe Y."/>
            <person name="Kin K."/>
            <person name="Saito T."/>
            <person name="Gibbs R."/>
            <person name="Kuspa A."/>
            <person name="Muzny D."/>
            <person name="Queller D."/>
            <person name="Richards S."/>
            <person name="Strassman J."/>
            <person name="Sucgang R."/>
            <person name="Worley K."/>
            <person name="Schaap P."/>
        </authorList>
    </citation>
    <scope>NUCLEOTIDE SEQUENCE</scope>
    <source>
        <strain evidence="3">QSvi11</strain>
    </source>
</reference>
<keyword evidence="1" id="KW-0696">RNA-directed RNA polymerase</keyword>
<dbReference type="InterPro" id="IPR007855">
    <property type="entry name" value="RDRP"/>
</dbReference>
<feature type="domain" description="RDRP core" evidence="2">
    <location>
        <begin position="140"/>
        <end position="785"/>
    </location>
</feature>
<dbReference type="OrthoDB" id="6513042at2759"/>
<name>A0A8J4UX34_9MYCE</name>
<keyword evidence="4" id="KW-1185">Reference proteome</keyword>
<dbReference type="Proteomes" id="UP000695562">
    <property type="component" value="Unassembled WGS sequence"/>
</dbReference>
<keyword evidence="1" id="KW-0694">RNA-binding</keyword>
<organism evidence="3 4">
    <name type="scientific">Polysphondylium violaceum</name>
    <dbReference type="NCBI Taxonomy" id="133409"/>
    <lineage>
        <taxon>Eukaryota</taxon>
        <taxon>Amoebozoa</taxon>
        <taxon>Evosea</taxon>
        <taxon>Eumycetozoa</taxon>
        <taxon>Dictyostelia</taxon>
        <taxon>Dictyosteliales</taxon>
        <taxon>Dictyosteliaceae</taxon>
        <taxon>Polysphondylium</taxon>
    </lineage>
</organism>
<keyword evidence="1" id="KW-0808">Transferase</keyword>
<dbReference type="PANTHER" id="PTHR23079:SF55">
    <property type="entry name" value="RNA-DIRECTED RNA POLYMERASE"/>
    <property type="match status" value="1"/>
</dbReference>
<dbReference type="Pfam" id="PF05183">
    <property type="entry name" value="RdRP"/>
    <property type="match status" value="1"/>
</dbReference>
<evidence type="ECO:0000259" key="2">
    <source>
        <dbReference type="Pfam" id="PF05183"/>
    </source>
</evidence>
<dbReference type="GO" id="GO:0003968">
    <property type="term" value="F:RNA-directed RNA polymerase activity"/>
    <property type="evidence" value="ECO:0007669"/>
    <property type="project" value="UniProtKB-KW"/>
</dbReference>
<dbReference type="GO" id="GO:0031380">
    <property type="term" value="C:nuclear RNA-directed RNA polymerase complex"/>
    <property type="evidence" value="ECO:0007669"/>
    <property type="project" value="TreeGrafter"/>
</dbReference>
<accession>A0A8J4UX34</accession>
<comment type="caution">
    <text evidence="3">The sequence shown here is derived from an EMBL/GenBank/DDBJ whole genome shotgun (WGS) entry which is preliminary data.</text>
</comment>
<dbReference type="PANTHER" id="PTHR23079">
    <property type="entry name" value="RNA-DEPENDENT RNA POLYMERASE"/>
    <property type="match status" value="1"/>
</dbReference>
<dbReference type="InterPro" id="IPR057596">
    <property type="entry name" value="RDRP_core"/>
</dbReference>
<sequence length="1067" mass="122733">MKNIFDFCPQEFTSFLERIIFDKAYLELNSEKKNRKIAQHCLFYHNNGKPTLLNTLNTKQSIQEHKNSYAHLDWDSAFDDLVELTKYNYIPIDVISSFKEILTLKEKNNHKIRKMIITIANEEQVYVKFKSEDTKVNYGRNRLTRKYGSDNFLVVQLETPFLSLTDKFRTQDPTTTEFKLEEQEYLVAARQLNLFAQIGEDQMIDITPKSLRDGVTADRMNRYNQSVSKIDEFLKKISIFGKKFKLLLTTTAGIHKQKYLFTSSKRRDILSWAFTSDSLMKMSSTPIKLSLRLALLNSNSISTEMEPTFLVEKDIISEGHVHDRPMKPEWILNDGCGKISLSYAKKVADYLREIPKINLKVPKKVKYENDGSYQHEWECLNILEPLPNSCPSAFQIRFGGSKGMLVAMPDTEMMGKDIIFTESMVKFQSPNEYLEHRTLEVMGISVPSPLVNLNNEIIDILSGCSGQKADELKDYLTKISNNFIYDHKFLLEDKIKAEAYYNQNGEHLAILALNRDYPPSLPNHALIVAFLISFFRTTIIPLHFPIPFSCRLYGVADYSGSLKDKQVYILNGGVPIRPGRVLLFKEPCFNKTDLQVFEAVECPKGLEHLDNVVVFSTKSKFSDPSKVAGSDLDGDKYVCLWGPELLSICENIFLVEPPVTEEPQIVNPPPEQNKTTHSDVFSKMQRELVHTAVHSKDFCSLSDLLKLRTCTIDNLGSNWTSNKEAELIGQLLSRTIDAPKNNTWVHIKEIENLLFNIPKFPDYHLKARKASVKESNSIRGTLFKECLKLFPNQQFTNGLRIQDYKDYFQLLTGSLVLKNDRREGIRQVMNLLNKLEKKVTANSCLFELVAFYSLFSKIIVSNETTLAKVPKSIVLCSAERKYHLMVSYIEEIMTPRVRDTKRYSFRLVHIIRNNEAFTPSYRVNKLILQKILKFYKGKSKAKSIESLIHFSNTQIDTAISNLSPVLGTYGLKYGDDISYLKTIPYEEIRVCIKFLQENIPNKGRSSYGLKHDCEEKYSGYCSNSSMIIALYMLGYGDLFFWQSERNADPAGFILYFHDNLNKCKLDQ</sequence>
<proteinExistence type="inferred from homology"/>
<dbReference type="AlphaFoldDB" id="A0A8J4UX34"/>
<evidence type="ECO:0000313" key="4">
    <source>
        <dbReference type="Proteomes" id="UP000695562"/>
    </source>
</evidence>